<comment type="caution">
    <text evidence="1">The sequence shown here is derived from an EMBL/GenBank/DDBJ whole genome shotgun (WGS) entry which is preliminary data.</text>
</comment>
<protein>
    <submittedName>
        <fullName evidence="1">Uncharacterized protein</fullName>
    </submittedName>
</protein>
<gene>
    <name evidence="1" type="ORF">AN640_00985</name>
</gene>
<sequence>MKAKRWSVIISILMMATIIKPINTQSLEIFHKHRNEWIEVEGIKGGRIKFDERTGTIVEAEKSITKAKIPEQINGIPVKVIGVMAFAENNNLTLVQLPSSVKTIKAAGFWRCHALERVLFSEGLEKIGLDGFGECTFLYEIILPSTLNSFDNAFRNCTSLAKVVLPKYLKIIPTGAFYNCESLYDIQIPTSVELIETNSFYGCKGFEHLVIPGNVKIIESHAFQMISAKSVTIENGIETIEPHAFAGWIGSDDILEKVIIESSDIAIDKKAFYGQTNTVLEGIVGSSTEKYANKNDMKFSILGAVSIENAEVKDLQSSYDGIGKEIRPEIDVIVNDNVLEEGTDYIIEYKDNVERGTATLIIKGLNKYQGKLIKTFFVNKLDYELYNMPTQSEIKKEYEKIKSLDTQVVYEVNHPSIIGKVNDASLQNGLNVLNYIRFIAGLKPVELNPEFTELAQIVTFINATNGTLSRFPTKPENISTELYDLGIKGAKASNLARCGTIVRSIWAFMHDSNSNNICELGHRRWILNPSMGETGFGHSDQIFALYSIDKSNFSENEKSTMWPAKNMPIEHFSNLQAWSFSNPINFTDDMSVKLSKNNGEQTWEFHSDDDKSDGFFNISKVSYGQAGALIFRPDNVVYEDGDIFKVQILKDDEFVFEYEVNFFTLKEISEPNIELEENQNFEEVMVLEEIKV</sequence>
<proteinExistence type="predicted"/>
<organism evidence="1 2">
    <name type="scientific">Candidatus Epulonipiscium fishelsonii</name>
    <dbReference type="NCBI Taxonomy" id="77094"/>
    <lineage>
        <taxon>Bacteria</taxon>
        <taxon>Bacillati</taxon>
        <taxon>Bacillota</taxon>
        <taxon>Clostridia</taxon>
        <taxon>Lachnospirales</taxon>
        <taxon>Lachnospiraceae</taxon>
        <taxon>Candidatus Epulonipiscium</taxon>
    </lineage>
</organism>
<evidence type="ECO:0000313" key="1">
    <source>
        <dbReference type="EMBL" id="ONI45509.1"/>
    </source>
</evidence>
<name>A0ACC8XIM7_9FIRM</name>
<accession>A0ACC8XIM7</accession>
<dbReference type="Proteomes" id="UP000188637">
    <property type="component" value="Unassembled WGS sequence"/>
</dbReference>
<dbReference type="EMBL" id="LJHD01000057">
    <property type="protein sequence ID" value="ONI45509.1"/>
    <property type="molecule type" value="Genomic_DNA"/>
</dbReference>
<keyword evidence="2" id="KW-1185">Reference proteome</keyword>
<evidence type="ECO:0000313" key="2">
    <source>
        <dbReference type="Proteomes" id="UP000188637"/>
    </source>
</evidence>
<reference evidence="1" key="1">
    <citation type="submission" date="2016-08" db="EMBL/GenBank/DDBJ databases">
        <authorList>
            <person name="Ngugi D.K."/>
            <person name="Miyake S."/>
            <person name="Stingl U."/>
        </authorList>
    </citation>
    <scope>NUCLEOTIDE SEQUENCE</scope>
    <source>
        <strain evidence="1">SCG-D08WGA-EpuloA1</strain>
    </source>
</reference>